<feature type="compositionally biased region" description="Basic residues" evidence="1">
    <location>
        <begin position="15"/>
        <end position="25"/>
    </location>
</feature>
<dbReference type="AlphaFoldDB" id="A0A379MQN3"/>
<feature type="compositionally biased region" description="Acidic residues" evidence="1">
    <location>
        <begin position="305"/>
        <end position="323"/>
    </location>
</feature>
<dbReference type="Pfam" id="PF03793">
    <property type="entry name" value="PASTA"/>
    <property type="match status" value="2"/>
</dbReference>
<evidence type="ECO:0000259" key="3">
    <source>
        <dbReference type="PROSITE" id="PS51178"/>
    </source>
</evidence>
<name>A0A379MQN3_9BACT</name>
<dbReference type="RefSeq" id="WP_051214213.1">
    <property type="nucleotide sequence ID" value="NZ_CALVFX010000018.1"/>
</dbReference>
<evidence type="ECO:0000256" key="1">
    <source>
        <dbReference type="SAM" id="MobiDB-lite"/>
    </source>
</evidence>
<keyword evidence="5" id="KW-1185">Reference proteome</keyword>
<proteinExistence type="predicted"/>
<sequence>MVTMQRPNTPPVRRPAPRQRPKRRQPSFPRRIYDTIRGNVLLRNIVMALCLGIILYFIINLCLSIYTRHGQKFIVPTLIGHTVAEADAMAAKGELRLEVIDSLYMPKQKPGTILDQSPKPGMGVKSGRRVFLTVNASRPRTDIIPYVTGYSLRQAKNMLETKGFEIEKLVYRSDMATNNVLDQQYEGRSVTQGARTEAELGSGITLVVGVNHSSPLPRIPKVIGLTLREAKSRLWEVGLNVGRVRHDSGIDDADLDDARVYRQEPNQQSRTDYGGNISLWLTLDTQKIARSSKESDAAARRYAVDEEETESESAPEEETADER</sequence>
<gene>
    <name evidence="4" type="ORF">NCTC11190_01178</name>
</gene>
<dbReference type="OrthoDB" id="9803895at2"/>
<evidence type="ECO:0000256" key="2">
    <source>
        <dbReference type="SAM" id="Phobius"/>
    </source>
</evidence>
<feature type="region of interest" description="Disordered" evidence="1">
    <location>
        <begin position="290"/>
        <end position="323"/>
    </location>
</feature>
<keyword evidence="2" id="KW-1133">Transmembrane helix</keyword>
<dbReference type="InterPro" id="IPR005543">
    <property type="entry name" value="PASTA_dom"/>
</dbReference>
<accession>A0A379MQN3</accession>
<dbReference type="Proteomes" id="UP000255233">
    <property type="component" value="Unassembled WGS sequence"/>
</dbReference>
<dbReference type="EMBL" id="UGVL01000001">
    <property type="protein sequence ID" value="SUE33961.1"/>
    <property type="molecule type" value="Genomic_DNA"/>
</dbReference>
<dbReference type="STRING" id="880526.GCA_000427365_00267"/>
<dbReference type="SMART" id="SM00740">
    <property type="entry name" value="PASTA"/>
    <property type="match status" value="3"/>
</dbReference>
<feature type="region of interest" description="Disordered" evidence="1">
    <location>
        <begin position="1"/>
        <end position="29"/>
    </location>
</feature>
<protein>
    <submittedName>
        <fullName evidence="4">PASTA domain</fullName>
    </submittedName>
</protein>
<keyword evidence="2" id="KW-0812">Transmembrane</keyword>
<dbReference type="Gene3D" id="3.30.10.20">
    <property type="match status" value="3"/>
</dbReference>
<feature type="compositionally biased region" description="Basic and acidic residues" evidence="1">
    <location>
        <begin position="291"/>
        <end position="304"/>
    </location>
</feature>
<dbReference type="PROSITE" id="PS51178">
    <property type="entry name" value="PASTA"/>
    <property type="match status" value="1"/>
</dbReference>
<evidence type="ECO:0000313" key="5">
    <source>
        <dbReference type="Proteomes" id="UP000255233"/>
    </source>
</evidence>
<feature type="transmembrane region" description="Helical" evidence="2">
    <location>
        <begin position="40"/>
        <end position="59"/>
    </location>
</feature>
<dbReference type="CDD" id="cd06577">
    <property type="entry name" value="PASTA_pknB"/>
    <property type="match status" value="3"/>
</dbReference>
<reference evidence="4 5" key="1">
    <citation type="submission" date="2018-06" db="EMBL/GenBank/DDBJ databases">
        <authorList>
            <consortium name="Pathogen Informatics"/>
            <person name="Doyle S."/>
        </authorList>
    </citation>
    <scope>NUCLEOTIDE SEQUENCE [LARGE SCALE GENOMIC DNA]</scope>
    <source>
        <strain evidence="4 5">NCTC11190</strain>
    </source>
</reference>
<dbReference type="SUPFAM" id="SSF54184">
    <property type="entry name" value="Penicillin-binding protein 2x (pbp-2x), c-terminal domain"/>
    <property type="match status" value="1"/>
</dbReference>
<evidence type="ECO:0000313" key="4">
    <source>
        <dbReference type="EMBL" id="SUE33961.1"/>
    </source>
</evidence>
<feature type="domain" description="PASTA" evidence="3">
    <location>
        <begin position="69"/>
        <end position="136"/>
    </location>
</feature>
<keyword evidence="2" id="KW-0472">Membrane</keyword>
<organism evidence="4 5">
    <name type="scientific">Rikenella microfusus</name>
    <dbReference type="NCBI Taxonomy" id="28139"/>
    <lineage>
        <taxon>Bacteria</taxon>
        <taxon>Pseudomonadati</taxon>
        <taxon>Bacteroidota</taxon>
        <taxon>Bacteroidia</taxon>
        <taxon>Bacteroidales</taxon>
        <taxon>Rikenellaceae</taxon>
        <taxon>Rikenella</taxon>
    </lineage>
</organism>